<dbReference type="SMR" id="A0A482WUG8"/>
<proteinExistence type="predicted"/>
<comment type="caution">
    <text evidence="2">The sequence shown here is derived from an EMBL/GenBank/DDBJ whole genome shotgun (WGS) entry which is preliminary data.</text>
</comment>
<accession>A0A482WUG8</accession>
<feature type="compositionally biased region" description="Basic and acidic residues" evidence="1">
    <location>
        <begin position="28"/>
        <end position="38"/>
    </location>
</feature>
<gene>
    <name evidence="2" type="ORF">LSTR_LSTR006563</name>
</gene>
<organism evidence="2 3">
    <name type="scientific">Laodelphax striatellus</name>
    <name type="common">Small brown planthopper</name>
    <name type="synonym">Delphax striatella</name>
    <dbReference type="NCBI Taxonomy" id="195883"/>
    <lineage>
        <taxon>Eukaryota</taxon>
        <taxon>Metazoa</taxon>
        <taxon>Ecdysozoa</taxon>
        <taxon>Arthropoda</taxon>
        <taxon>Hexapoda</taxon>
        <taxon>Insecta</taxon>
        <taxon>Pterygota</taxon>
        <taxon>Neoptera</taxon>
        <taxon>Paraneoptera</taxon>
        <taxon>Hemiptera</taxon>
        <taxon>Auchenorrhyncha</taxon>
        <taxon>Fulgoroidea</taxon>
        <taxon>Delphacidae</taxon>
        <taxon>Criomorphinae</taxon>
        <taxon>Laodelphax</taxon>
    </lineage>
</organism>
<dbReference type="PANTHER" id="PTHR13138">
    <property type="entry name" value="PROTEIN LIN1"/>
    <property type="match status" value="1"/>
</dbReference>
<sequence>MLMNPGYHLAVSFCFKRSSDEEDEDNAESEKDKKKEIPLEPFNMEEEKEMGTFDKDFNFTWKTKSREPTDAWLANERWRSLLMGSSNDPPNKKKLSDELRELISNVNYNETV</sequence>
<feature type="region of interest" description="Disordered" evidence="1">
    <location>
        <begin position="18"/>
        <end position="47"/>
    </location>
</feature>
<dbReference type="InParanoid" id="A0A482WUG8"/>
<dbReference type="InterPro" id="IPR039905">
    <property type="entry name" value="CD2BP2/Lin1"/>
</dbReference>
<protein>
    <submittedName>
        <fullName evidence="2">Uncharacterized protein</fullName>
    </submittedName>
</protein>
<dbReference type="Proteomes" id="UP000291343">
    <property type="component" value="Unassembled WGS sequence"/>
</dbReference>
<dbReference type="AlphaFoldDB" id="A0A482WUG8"/>
<evidence type="ECO:0000256" key="1">
    <source>
        <dbReference type="SAM" id="MobiDB-lite"/>
    </source>
</evidence>
<reference evidence="2 3" key="1">
    <citation type="journal article" date="2017" name="Gigascience">
        <title>Genome sequence of the small brown planthopper, Laodelphax striatellus.</title>
        <authorList>
            <person name="Zhu J."/>
            <person name="Jiang F."/>
            <person name="Wang X."/>
            <person name="Yang P."/>
            <person name="Bao Y."/>
            <person name="Zhao W."/>
            <person name="Wang W."/>
            <person name="Lu H."/>
            <person name="Wang Q."/>
            <person name="Cui N."/>
            <person name="Li J."/>
            <person name="Chen X."/>
            <person name="Luo L."/>
            <person name="Yu J."/>
            <person name="Kang L."/>
            <person name="Cui F."/>
        </authorList>
    </citation>
    <scope>NUCLEOTIDE SEQUENCE [LARGE SCALE GENOMIC DNA]</scope>
    <source>
        <strain evidence="2">Lst14</strain>
    </source>
</reference>
<evidence type="ECO:0000313" key="2">
    <source>
        <dbReference type="EMBL" id="RZF37237.1"/>
    </source>
</evidence>
<dbReference type="GO" id="GO:0005682">
    <property type="term" value="C:U5 snRNP"/>
    <property type="evidence" value="ECO:0007669"/>
    <property type="project" value="InterPro"/>
</dbReference>
<keyword evidence="3" id="KW-1185">Reference proteome</keyword>
<dbReference type="PANTHER" id="PTHR13138:SF3">
    <property type="entry name" value="CD2 ANTIGEN CYTOPLASMIC TAIL-BINDING PROTEIN 2"/>
    <property type="match status" value="1"/>
</dbReference>
<evidence type="ECO:0000313" key="3">
    <source>
        <dbReference type="Proteomes" id="UP000291343"/>
    </source>
</evidence>
<dbReference type="OrthoDB" id="331341at2759"/>
<dbReference type="EMBL" id="QKKF02024806">
    <property type="protein sequence ID" value="RZF37237.1"/>
    <property type="molecule type" value="Genomic_DNA"/>
</dbReference>
<name>A0A482WUG8_LAOST</name>